<dbReference type="Gene3D" id="3.40.50.1820">
    <property type="entry name" value="alpha/beta hydrolase"/>
    <property type="match status" value="1"/>
</dbReference>
<dbReference type="SUPFAM" id="SSF53474">
    <property type="entry name" value="alpha/beta-Hydrolases"/>
    <property type="match status" value="1"/>
</dbReference>
<evidence type="ECO:0000313" key="2">
    <source>
        <dbReference type="EMBL" id="TWJ04372.1"/>
    </source>
</evidence>
<protein>
    <submittedName>
        <fullName evidence="2">Polyhydroxybutyrate depolymerase</fullName>
    </submittedName>
</protein>
<proteinExistence type="predicted"/>
<sequence length="300" mass="33042">MRNVALLIFSIITLSISAQPKQKKEQIMVDGIAREFIVYVPQLANISDKLPVIISLHGRLGTGEGMMNFADFKPIADKEKFIIVCPSGIDKSWNDGRETPAHKKGINDVKFIDQLITYILNTYHGDDRRVYVTGMSNGGFMASRLACELSNRIAAIAVVGASMDKNMDYHPVKSLPVMYIQGTKDPLVPYNGGTMKGAGGDIYSHTDVLKLWAVMGHCQDNLDYTNMPDNANDGTSIKKEQYSNAATGVRVVGYTVIDGGHTWPGGTQYLPKFIVGTVSHNLNACEAIWAFFKDCRLDKN</sequence>
<organism evidence="2 3">
    <name type="scientific">Mucilaginibacter frigoritolerans</name>
    <dbReference type="NCBI Taxonomy" id="652788"/>
    <lineage>
        <taxon>Bacteria</taxon>
        <taxon>Pseudomonadati</taxon>
        <taxon>Bacteroidota</taxon>
        <taxon>Sphingobacteriia</taxon>
        <taxon>Sphingobacteriales</taxon>
        <taxon>Sphingobacteriaceae</taxon>
        <taxon>Mucilaginibacter</taxon>
    </lineage>
</organism>
<dbReference type="EMBL" id="VLLI01000001">
    <property type="protein sequence ID" value="TWJ04372.1"/>
    <property type="molecule type" value="Genomic_DNA"/>
</dbReference>
<evidence type="ECO:0000313" key="3">
    <source>
        <dbReference type="Proteomes" id="UP000317010"/>
    </source>
</evidence>
<accession>A0A562UF00</accession>
<dbReference type="PANTHER" id="PTHR43037:SF1">
    <property type="entry name" value="BLL1128 PROTEIN"/>
    <property type="match status" value="1"/>
</dbReference>
<keyword evidence="1" id="KW-0732">Signal</keyword>
<dbReference type="AlphaFoldDB" id="A0A562UF00"/>
<comment type="caution">
    <text evidence="2">The sequence shown here is derived from an EMBL/GenBank/DDBJ whole genome shotgun (WGS) entry which is preliminary data.</text>
</comment>
<dbReference type="InterPro" id="IPR029058">
    <property type="entry name" value="AB_hydrolase_fold"/>
</dbReference>
<dbReference type="RefSeq" id="WP_144908541.1">
    <property type="nucleotide sequence ID" value="NZ_VLLI01000001.1"/>
</dbReference>
<evidence type="ECO:0000256" key="1">
    <source>
        <dbReference type="ARBA" id="ARBA00022729"/>
    </source>
</evidence>
<reference evidence="2 3" key="1">
    <citation type="submission" date="2019-07" db="EMBL/GenBank/DDBJ databases">
        <title>Genomic Encyclopedia of Archaeal and Bacterial Type Strains, Phase II (KMG-II): from individual species to whole genera.</title>
        <authorList>
            <person name="Goeker M."/>
        </authorList>
    </citation>
    <scope>NUCLEOTIDE SEQUENCE [LARGE SCALE GENOMIC DNA]</scope>
    <source>
        <strain evidence="2 3">ATCC BAA-1854</strain>
    </source>
</reference>
<dbReference type="PANTHER" id="PTHR43037">
    <property type="entry name" value="UNNAMED PRODUCT-RELATED"/>
    <property type="match status" value="1"/>
</dbReference>
<dbReference type="Proteomes" id="UP000317010">
    <property type="component" value="Unassembled WGS sequence"/>
</dbReference>
<dbReference type="OrthoDB" id="699118at2"/>
<name>A0A562UF00_9SPHI</name>
<keyword evidence="3" id="KW-1185">Reference proteome</keyword>
<gene>
    <name evidence="2" type="ORF">JN11_00080</name>
</gene>
<dbReference type="InterPro" id="IPR050955">
    <property type="entry name" value="Plant_Biomass_Hydrol_Est"/>
</dbReference>